<dbReference type="EMBL" id="CAJOBE010013591">
    <property type="protein sequence ID" value="CAF4166987.1"/>
    <property type="molecule type" value="Genomic_DNA"/>
</dbReference>
<evidence type="ECO:0000313" key="1">
    <source>
        <dbReference type="EMBL" id="CAF4166987.1"/>
    </source>
</evidence>
<feature type="non-terminal residue" evidence="1">
    <location>
        <position position="1"/>
    </location>
</feature>
<accession>A0A819ZAB2</accession>
<evidence type="ECO:0008006" key="3">
    <source>
        <dbReference type="Google" id="ProtNLM"/>
    </source>
</evidence>
<proteinExistence type="predicted"/>
<protein>
    <recommendedName>
        <fullName evidence="3">F-box domain-containing protein</fullName>
    </recommendedName>
</protein>
<reference evidence="1" key="1">
    <citation type="submission" date="2021-02" db="EMBL/GenBank/DDBJ databases">
        <authorList>
            <person name="Nowell W R."/>
        </authorList>
    </citation>
    <scope>NUCLEOTIDE SEQUENCE</scope>
</reference>
<name>A0A819ZAB2_9BILA</name>
<comment type="caution">
    <text evidence="1">The sequence shown here is derived from an EMBL/GenBank/DDBJ whole genome shotgun (WGS) entry which is preliminary data.</text>
</comment>
<dbReference type="Proteomes" id="UP000663874">
    <property type="component" value="Unassembled WGS sequence"/>
</dbReference>
<organism evidence="1 2">
    <name type="scientific">Rotaria sordida</name>
    <dbReference type="NCBI Taxonomy" id="392033"/>
    <lineage>
        <taxon>Eukaryota</taxon>
        <taxon>Metazoa</taxon>
        <taxon>Spiralia</taxon>
        <taxon>Gnathifera</taxon>
        <taxon>Rotifera</taxon>
        <taxon>Eurotatoria</taxon>
        <taxon>Bdelloidea</taxon>
        <taxon>Philodinida</taxon>
        <taxon>Philodinidae</taxon>
        <taxon>Rotaria</taxon>
    </lineage>
</organism>
<dbReference type="AlphaFoldDB" id="A0A819ZAB2"/>
<sequence length="309" mass="36371">MEQIKRSQNNIDNDYHDIVQIEMYCLTKMFITAFEDLSNELFYKIFEFLDSYHVFEAFHDLNKRFQNLLVNSNLPIKINISSISKYRFRRYLTHFIIPHTNQIKSLRLFNPFAADISLLLFPIMTNLTRLESLTINNIEYNYIEEIINHLSSLPQKKIGSYDLDTKDNPVHHVCIHSTNVMEKFVGNFRNVTELTLFDTFDVSCDSIVRGLNRIIPLKQLSTLSLDCHRFPFDQVIELLNSILFYRADSISIQQKSTLEKIQLLVALFSRLEYFTINLYQKDLETIAKFLLSKFNNNSRHLSSLCISKP</sequence>
<evidence type="ECO:0000313" key="2">
    <source>
        <dbReference type="Proteomes" id="UP000663874"/>
    </source>
</evidence>
<gene>
    <name evidence="1" type="ORF">FNK824_LOCUS34486</name>
</gene>